<accession>A0A1W1CJ42</accession>
<dbReference type="Pfam" id="PF00149">
    <property type="entry name" value="Metallophos"/>
    <property type="match status" value="1"/>
</dbReference>
<organism evidence="2">
    <name type="scientific">hydrothermal vent metagenome</name>
    <dbReference type="NCBI Taxonomy" id="652676"/>
    <lineage>
        <taxon>unclassified sequences</taxon>
        <taxon>metagenomes</taxon>
        <taxon>ecological metagenomes</taxon>
    </lineage>
</organism>
<gene>
    <name evidence="2" type="ORF">MNB_SV-14-1090</name>
</gene>
<dbReference type="EMBL" id="FPHN01000191">
    <property type="protein sequence ID" value="SFV65691.1"/>
    <property type="molecule type" value="Genomic_DNA"/>
</dbReference>
<sequence>MKYIVIGDVHGCIDELKTLLAKQNFHCNSKGLIELNSSNQHKAIILLGDFVDKANEDKLKETIEFIHKNYHHLNQKQKHLYLILGNHEKMVYRHITKDPSLKITKKSIENKEKYYNTVELLEKDETLKKLFMELYHFCKPWFYYKYSSNFSVTLTHAPCPEKYLRKEDEESKGKMVKCISRSKNPEIALDDLIPYTHKEAKDNQHYHIFGHLSQSNIRQYKNKICIDTSAIYGGKLSCAIIKKDSLSFDSVPFENKQKSVHQNYNKLFNFSI</sequence>
<feature type="domain" description="Calcineurin-like phosphoesterase" evidence="1">
    <location>
        <begin position="1"/>
        <end position="129"/>
    </location>
</feature>
<dbReference type="GO" id="GO:0016791">
    <property type="term" value="F:phosphatase activity"/>
    <property type="evidence" value="ECO:0007669"/>
    <property type="project" value="TreeGrafter"/>
</dbReference>
<dbReference type="SUPFAM" id="SSF56300">
    <property type="entry name" value="Metallo-dependent phosphatases"/>
    <property type="match status" value="1"/>
</dbReference>
<dbReference type="AlphaFoldDB" id="A0A1W1CJ42"/>
<reference evidence="2" key="1">
    <citation type="submission" date="2016-10" db="EMBL/GenBank/DDBJ databases">
        <authorList>
            <person name="de Groot N.N."/>
        </authorList>
    </citation>
    <scope>NUCLEOTIDE SEQUENCE</scope>
</reference>
<name>A0A1W1CJ42_9ZZZZ</name>
<dbReference type="InterPro" id="IPR029052">
    <property type="entry name" value="Metallo-depent_PP-like"/>
</dbReference>
<proteinExistence type="predicted"/>
<dbReference type="Gene3D" id="3.60.21.10">
    <property type="match status" value="1"/>
</dbReference>
<evidence type="ECO:0000313" key="2">
    <source>
        <dbReference type="EMBL" id="SFV65691.1"/>
    </source>
</evidence>
<evidence type="ECO:0000259" key="1">
    <source>
        <dbReference type="Pfam" id="PF00149"/>
    </source>
</evidence>
<dbReference type="InterPro" id="IPR004843">
    <property type="entry name" value="Calcineurin-like_PHP"/>
</dbReference>
<dbReference type="PANTHER" id="PTHR42850:SF4">
    <property type="entry name" value="ZINC-DEPENDENT ENDOPOLYPHOSPHATASE"/>
    <property type="match status" value="1"/>
</dbReference>
<protein>
    <submittedName>
        <fullName evidence="2">Diadenosine tetraphosphatase</fullName>
    </submittedName>
</protein>
<dbReference type="InterPro" id="IPR050126">
    <property type="entry name" value="Ap4A_hydrolase"/>
</dbReference>
<dbReference type="PANTHER" id="PTHR42850">
    <property type="entry name" value="METALLOPHOSPHOESTERASE"/>
    <property type="match status" value="1"/>
</dbReference>
<dbReference type="GO" id="GO:0005737">
    <property type="term" value="C:cytoplasm"/>
    <property type="evidence" value="ECO:0007669"/>
    <property type="project" value="TreeGrafter"/>
</dbReference>